<dbReference type="GO" id="GO:0016779">
    <property type="term" value="F:nucleotidyltransferase activity"/>
    <property type="evidence" value="ECO:0007669"/>
    <property type="project" value="UniProtKB-KW"/>
</dbReference>
<dbReference type="GO" id="GO:0106274">
    <property type="term" value="F:NAD+-protein-arginine ADP-ribosyltransferase activity"/>
    <property type="evidence" value="ECO:0007669"/>
    <property type="project" value="UniProtKB-EC"/>
</dbReference>
<accession>A0A7L3WMJ2</accession>
<protein>
    <recommendedName>
        <fullName evidence="10">NAD(P)(+)--arginine ADP-ribosyltransferase</fullName>
        <ecNumber evidence="10">2.4.2.31</ecNumber>
    </recommendedName>
    <alternativeName>
        <fullName evidence="10">Mono(ADP-ribosyl)transferase</fullName>
    </alternativeName>
</protein>
<evidence type="ECO:0000256" key="2">
    <source>
        <dbReference type="ARBA" id="ARBA00022676"/>
    </source>
</evidence>
<dbReference type="SUPFAM" id="SSF56399">
    <property type="entry name" value="ADP-ribosylation"/>
    <property type="match status" value="1"/>
</dbReference>
<evidence type="ECO:0000256" key="10">
    <source>
        <dbReference type="RuleBase" id="RU361228"/>
    </source>
</evidence>
<evidence type="ECO:0000256" key="3">
    <source>
        <dbReference type="ARBA" id="ARBA00022679"/>
    </source>
</evidence>
<dbReference type="GO" id="GO:0003950">
    <property type="term" value="F:NAD+ poly-ADP-ribosyltransferase activity"/>
    <property type="evidence" value="ECO:0007669"/>
    <property type="project" value="TreeGrafter"/>
</dbReference>
<proteinExistence type="inferred from homology"/>
<dbReference type="OrthoDB" id="9069143at2759"/>
<dbReference type="GO" id="GO:0046677">
    <property type="term" value="P:response to antibiotic"/>
    <property type="evidence" value="ECO:0007669"/>
    <property type="project" value="UniProtKB-ARBA"/>
</dbReference>
<dbReference type="GO" id="GO:0005615">
    <property type="term" value="C:extracellular space"/>
    <property type="evidence" value="ECO:0007669"/>
    <property type="project" value="UniProtKB-ARBA"/>
</dbReference>
<feature type="non-terminal residue" evidence="11">
    <location>
        <position position="1"/>
    </location>
</feature>
<dbReference type="PROSITE" id="PS01291">
    <property type="entry name" value="ART"/>
    <property type="match status" value="1"/>
</dbReference>
<dbReference type="PROSITE" id="PS51996">
    <property type="entry name" value="TR_MART"/>
    <property type="match status" value="1"/>
</dbReference>
<sequence>MEHLALGLMWLLGTVASVSPVVKKVSIMEKALDMAPNSFDDQYLGCSEMMEKELQELNRTEFEINSIYAEAWKKAITELQGSRLPSSVLKPVQAIALLAYTVESLPLEQKFNEAVLEAGRSHEQYLEYFHFKVMHFLLTQAIGVLWHSQPRRCYDVYTVDKNLIYTAQPEEIVRFGKFAGFTLNKESVDRFGDGTFFSVRTCYGVPIRDVLEQLSGDGVLIPPFETFEVTNVTREGNSARIELQSQGVHSKYNCEFVKGK</sequence>
<dbReference type="Gene3D" id="3.90.176.10">
    <property type="entry name" value="Toxin ADP-ribosyltransferase, Chain A, domain 1"/>
    <property type="match status" value="1"/>
</dbReference>
<keyword evidence="5 10" id="KW-0732">Signal</keyword>
<evidence type="ECO:0000256" key="7">
    <source>
        <dbReference type="ARBA" id="ARBA00023027"/>
    </source>
</evidence>
<dbReference type="EC" id="2.4.2.31" evidence="10"/>
<evidence type="ECO:0000256" key="6">
    <source>
        <dbReference type="ARBA" id="ARBA00022857"/>
    </source>
</evidence>
<keyword evidence="2 10" id="KW-0328">Glycosyltransferase</keyword>
<dbReference type="InterPro" id="IPR050999">
    <property type="entry name" value="ADP-ribosyltransferase_ARG"/>
</dbReference>
<keyword evidence="12" id="KW-1185">Reference proteome</keyword>
<evidence type="ECO:0000256" key="5">
    <source>
        <dbReference type="ARBA" id="ARBA00022729"/>
    </source>
</evidence>
<comment type="caution">
    <text evidence="11">The sequence shown here is derived from an EMBL/GenBank/DDBJ whole genome shotgun (WGS) entry which is preliminary data.</text>
</comment>
<dbReference type="Pfam" id="PF01129">
    <property type="entry name" value="ART"/>
    <property type="match status" value="1"/>
</dbReference>
<evidence type="ECO:0000313" key="11">
    <source>
        <dbReference type="EMBL" id="NXV77796.1"/>
    </source>
</evidence>
<dbReference type="GO" id="GO:0044194">
    <property type="term" value="C:cytolytic granule"/>
    <property type="evidence" value="ECO:0007669"/>
    <property type="project" value="UniProtKB-ARBA"/>
</dbReference>
<name>A0A7L3WMJ2_9GRUI</name>
<evidence type="ECO:0000256" key="8">
    <source>
        <dbReference type="ARBA" id="ARBA00023157"/>
    </source>
</evidence>
<dbReference type="FunFam" id="3.90.176.10:FF:000001">
    <property type="entry name" value="NAD(P)(+)--arginine ADP-ribosyltransferase"/>
    <property type="match status" value="1"/>
</dbReference>
<comment type="similarity">
    <text evidence="1 10">Belongs to the Arg-specific ADP-ribosyltransferase family.</text>
</comment>
<evidence type="ECO:0000256" key="1">
    <source>
        <dbReference type="ARBA" id="ARBA00009558"/>
    </source>
</evidence>
<keyword evidence="6 10" id="KW-0521">NADP</keyword>
<dbReference type="AlphaFoldDB" id="A0A7L3WMJ2"/>
<evidence type="ECO:0000256" key="4">
    <source>
        <dbReference type="ARBA" id="ARBA00022695"/>
    </source>
</evidence>
<dbReference type="PRINTS" id="PR00970">
    <property type="entry name" value="RIBTRNSFRASE"/>
</dbReference>
<keyword evidence="8" id="KW-1015">Disulfide bond</keyword>
<keyword evidence="7 10" id="KW-0520">NAD</keyword>
<comment type="catalytic activity">
    <reaction evidence="9 10">
        <text>L-arginyl-[protein] + NAD(+) = N(omega)-(ADP-D-ribosyl)-L-arginyl-[protein] + nicotinamide + H(+)</text>
        <dbReference type="Rhea" id="RHEA:19149"/>
        <dbReference type="Rhea" id="RHEA-COMP:10532"/>
        <dbReference type="Rhea" id="RHEA-COMP:15087"/>
        <dbReference type="ChEBI" id="CHEBI:15378"/>
        <dbReference type="ChEBI" id="CHEBI:17154"/>
        <dbReference type="ChEBI" id="CHEBI:29965"/>
        <dbReference type="ChEBI" id="CHEBI:57540"/>
        <dbReference type="ChEBI" id="CHEBI:142554"/>
        <dbReference type="EC" id="2.4.2.31"/>
    </reaction>
</comment>
<evidence type="ECO:0000313" key="12">
    <source>
        <dbReference type="Proteomes" id="UP000518911"/>
    </source>
</evidence>
<dbReference type="EMBL" id="VZUJ01083262">
    <property type="protein sequence ID" value="NXV77796.1"/>
    <property type="molecule type" value="Genomic_DNA"/>
</dbReference>
<dbReference type="Proteomes" id="UP000518911">
    <property type="component" value="Unassembled WGS sequence"/>
</dbReference>
<feature type="signal peptide" evidence="10">
    <location>
        <begin position="1"/>
        <end position="17"/>
    </location>
</feature>
<dbReference type="PANTHER" id="PTHR10339:SF19">
    <property type="entry name" value="GPI-LINKED NAD(P)(+)--ARGININE ADP-RIBOSYLTRANSFERASE 1"/>
    <property type="match status" value="1"/>
</dbReference>
<keyword evidence="4" id="KW-0548">Nucleotidyltransferase</keyword>
<feature type="chain" id="PRO_5029951757" description="NAD(P)(+)--arginine ADP-ribosyltransferase" evidence="10">
    <location>
        <begin position="18"/>
        <end position="260"/>
    </location>
</feature>
<dbReference type="PANTHER" id="PTHR10339">
    <property type="entry name" value="ADP-RIBOSYLTRANSFERASE"/>
    <property type="match status" value="1"/>
</dbReference>
<dbReference type="InterPro" id="IPR000768">
    <property type="entry name" value="ART"/>
</dbReference>
<keyword evidence="3 10" id="KW-0808">Transferase</keyword>
<organism evidence="11 12">
    <name type="scientific">Atlantisia rogersi</name>
    <name type="common">Inaccessible Island rail</name>
    <dbReference type="NCBI Taxonomy" id="2478892"/>
    <lineage>
        <taxon>Eukaryota</taxon>
        <taxon>Metazoa</taxon>
        <taxon>Chordata</taxon>
        <taxon>Craniata</taxon>
        <taxon>Vertebrata</taxon>
        <taxon>Euteleostomi</taxon>
        <taxon>Archelosauria</taxon>
        <taxon>Archosauria</taxon>
        <taxon>Dinosauria</taxon>
        <taxon>Saurischia</taxon>
        <taxon>Theropoda</taxon>
        <taxon>Coelurosauria</taxon>
        <taxon>Aves</taxon>
        <taxon>Neognathae</taxon>
        <taxon>Neoaves</taxon>
        <taxon>Gruiformes</taxon>
        <taxon>Rallidae</taxon>
        <taxon>Atlantisia</taxon>
    </lineage>
</organism>
<evidence type="ECO:0000256" key="9">
    <source>
        <dbReference type="ARBA" id="ARBA00047597"/>
    </source>
</evidence>
<feature type="non-terminal residue" evidence="11">
    <location>
        <position position="260"/>
    </location>
</feature>
<gene>
    <name evidence="11" type="primary">Madprt_5</name>
    <name evidence="11" type="ORF">ATLROG_R12652</name>
</gene>
<reference evidence="11 12" key="1">
    <citation type="submission" date="2019-09" db="EMBL/GenBank/DDBJ databases">
        <title>Bird 10,000 Genomes (B10K) Project - Family phase.</title>
        <authorList>
            <person name="Zhang G."/>
        </authorList>
    </citation>
    <scope>NUCLEOTIDE SEQUENCE [LARGE SCALE GENOMIC DNA]</scope>
    <source>
        <strain evidence="11">OUT-0055</strain>
        <tissue evidence="11">Blood</tissue>
    </source>
</reference>